<dbReference type="Gene3D" id="2.60.40.10">
    <property type="entry name" value="Immunoglobulins"/>
    <property type="match status" value="1"/>
</dbReference>
<dbReference type="InterPro" id="IPR036116">
    <property type="entry name" value="FN3_sf"/>
</dbReference>
<protein>
    <recommendedName>
        <fullName evidence="3">Fibronectin type-III domain-containing protein</fullName>
    </recommendedName>
</protein>
<feature type="non-terminal residue" evidence="1">
    <location>
        <position position="1234"/>
    </location>
</feature>
<reference evidence="1 2" key="1">
    <citation type="submission" date="2017-04" db="EMBL/GenBank/DDBJ databases">
        <authorList>
            <person name="Afonso C.L."/>
            <person name="Miller P.J."/>
            <person name="Scott M.A."/>
            <person name="Spackman E."/>
            <person name="Goraichik I."/>
            <person name="Dimitrov K.M."/>
            <person name="Suarez D.L."/>
            <person name="Swayne D.E."/>
        </authorList>
    </citation>
    <scope>NUCLEOTIDE SEQUENCE [LARGE SCALE GENOMIC DNA]</scope>
    <source>
        <strain evidence="1 2">CGMCC 1.12708</strain>
    </source>
</reference>
<evidence type="ECO:0000313" key="2">
    <source>
        <dbReference type="Proteomes" id="UP000192393"/>
    </source>
</evidence>
<dbReference type="Proteomes" id="UP000192393">
    <property type="component" value="Unassembled WGS sequence"/>
</dbReference>
<dbReference type="InterPro" id="IPR013783">
    <property type="entry name" value="Ig-like_fold"/>
</dbReference>
<dbReference type="AlphaFoldDB" id="A0A1W2CFE9"/>
<accession>A0A1W2CFE9</accession>
<gene>
    <name evidence="1" type="ORF">SAMN06296427_1101</name>
</gene>
<keyword evidence="2" id="KW-1185">Reference proteome</keyword>
<sequence length="1234" mass="129987">MRKTNYFKSSLMVLLFCFGLTSLWGQISISNNNPVMENFNSMGTSGTASLPSNWKMSAAGQGTSANWSTATNVTAVTQGASSGSPATGARYNFGNGADTSDRAIGFMTSSGYATPNAIFAYYKNTSGINISDLSISFDFERYRINSNTVAVTFYTSTNGTDWTERSSGNIDTTVFPAGSNSYTWTGGTVTSRSVTLTNVNIANDGEFYLKWLVTHSSNTNSPAIALDNVSLTATLQNPTSPNLTISGTLSENTTLNNGVVSLALANETFADNVFDLSNFSLNNAPVGVSIGTVDYINETSATVTLVYDGTDFDANVTNFSITVASGELTTSTNALNSNNITITAVNEALVLGNMSAGFGNQCLNQLSAYQTFTISSSTVLKSGNISLAALNGFTYSETADNENYTSTLTFAHAGGILTNKTIYVKFLPTTAVSYNGNIAVSGAGAPSVNRSVTGSGTNGTIAVTTVTASSIGSESAVSGGSALSNSCGTISAKGVVWAATVNPTIESHLGITNDGTGTDTYTSSITDLSPNTTYNYRAYVTSSSGTTVYGTNYTFTTSQVAANFPFNEDFEGTNNWVVANGTQTNKWFVGSAVSNNSTKSLYISNNASGTTHNYATGNASTVHAYRDILIPTGTANITLSFDWISNGEMLSGNNYDYFRVWLVPTSYIPSASSTITNGSGRIQVGGYFNQNSTFTTYTNSSVNVSSFAGQTMRLVFEWVNDSSDGNQPPAAIDNIHLKLPDPCIAPANQATNLTFGTISSTSIAGSFTSTTADGYLVVISPSSNLGANPTNETTYTAGQVIGNGTVIQSSNLTTFTALSLTPTTTYYIHVFAYNSECLGGPLYNITTPLTGSASTIDGPCISESFTNIPGSGSGYETRTWTGDNGGTWTATDARVDQTITGKAITIRNGILTSPTSNNGIGSLTVTTRYSAATGDGTGTINVYVNNVLKGTLNVSTSLQTQTINDINISGDVVIELRNTSTTKRPSIDDLSWTCYEEPPITWTGTAWSNGTGPSTTDPIFVDGDLIIGNSAEADMATLETGELTITQNGSILIESGHFVTVNGKITNEAGAENFIVASGANLIQDETYTANDNVGDITVQRESQDIVRLDYTLWSSPVTGQQLQDFSPQTLPNRIYTYETTGATEATNGGYVVVPSVTDDFENGKGYLFRAPNTWGTTPAPYAGEFVGVPFNGNVTLPVYPTKYTSVGNPYPSNIDSELFMSANGSVSTLYFWN</sequence>
<dbReference type="EMBL" id="FWXS01000010">
    <property type="protein sequence ID" value="SMC83786.1"/>
    <property type="molecule type" value="Genomic_DNA"/>
</dbReference>
<evidence type="ECO:0000313" key="1">
    <source>
        <dbReference type="EMBL" id="SMC83786.1"/>
    </source>
</evidence>
<dbReference type="STRING" id="1434700.SAMN06296427_1101"/>
<name>A0A1W2CFE9_9FLAO</name>
<dbReference type="SUPFAM" id="SSF49265">
    <property type="entry name" value="Fibronectin type III"/>
    <property type="match status" value="1"/>
</dbReference>
<proteinExistence type="predicted"/>
<dbReference type="RefSeq" id="WP_394334478.1">
    <property type="nucleotide sequence ID" value="NZ_FWXS01000010.1"/>
</dbReference>
<organism evidence="1 2">
    <name type="scientific">Moheibacter sediminis</name>
    <dbReference type="NCBI Taxonomy" id="1434700"/>
    <lineage>
        <taxon>Bacteria</taxon>
        <taxon>Pseudomonadati</taxon>
        <taxon>Bacteroidota</taxon>
        <taxon>Flavobacteriia</taxon>
        <taxon>Flavobacteriales</taxon>
        <taxon>Weeksellaceae</taxon>
        <taxon>Moheibacter</taxon>
    </lineage>
</organism>
<evidence type="ECO:0008006" key="3">
    <source>
        <dbReference type="Google" id="ProtNLM"/>
    </source>
</evidence>